<sequence length="376" mass="42994">MKKNQFDQPVNVLLNPPFKGDHVGSLLRPERLKHARLQQQKGEITAEQLRTVEDEEIIRVVEKQKQAGLQAVTDGEFRRSWWHFDFLEQLEGVEAYVPESGIQFHGKKTKARGIKITGKVDFSEHPMVEDYRFLHNIAGDHTAKMTIPSPNMLYFRGKLEYSPYEDQEVFFADLTTAYKKAIQAFYDAGCRYLQLDDTSWSLFFSEDGRSRIRASGQNPDELSHFFARCINESIADKPDDLTITMHICRGNYQSTWAASGGYDAVSEVIFGGLDVDGLFLEYDDDRSGGFEPLRFVNRSDLQIVLGLVTSKHGNLEDREFIKKRLDKAAEHVDKDQLCLSPQCGFASTEEGNLLTEEEQWAKLRHVVNIADEVWNS</sequence>
<evidence type="ECO:0000313" key="2">
    <source>
        <dbReference type="EMBL" id="SDL88604.1"/>
    </source>
</evidence>
<dbReference type="PANTHER" id="PTHR43844:SF1">
    <property type="entry name" value="METHIONINE SYNTHASE"/>
    <property type="match status" value="1"/>
</dbReference>
<keyword evidence="2" id="KW-0489">Methyltransferase</keyword>
<gene>
    <name evidence="2" type="ORF">SAMN05216244_1105</name>
</gene>
<dbReference type="STRING" id="482461.SAMN05216244_1105"/>
<dbReference type="Pfam" id="PF01717">
    <property type="entry name" value="Meth_synt_2"/>
    <property type="match status" value="1"/>
</dbReference>
<dbReference type="CDD" id="cd03311">
    <property type="entry name" value="CIMS_C_terminal_like"/>
    <property type="match status" value="1"/>
</dbReference>
<dbReference type="SUPFAM" id="SSF51726">
    <property type="entry name" value="UROD/MetE-like"/>
    <property type="match status" value="1"/>
</dbReference>
<keyword evidence="3" id="KW-1185">Reference proteome</keyword>
<dbReference type="GO" id="GO:0009086">
    <property type="term" value="P:methionine biosynthetic process"/>
    <property type="evidence" value="ECO:0007669"/>
    <property type="project" value="InterPro"/>
</dbReference>
<dbReference type="NCBIfam" id="NF005085">
    <property type="entry name" value="PRK06520.1"/>
    <property type="match status" value="1"/>
</dbReference>
<dbReference type="RefSeq" id="WP_074597813.1">
    <property type="nucleotide sequence ID" value="NZ_FNHF01000001.1"/>
</dbReference>
<organism evidence="2 3">
    <name type="scientific">Sediminibacillus halophilus</name>
    <dbReference type="NCBI Taxonomy" id="482461"/>
    <lineage>
        <taxon>Bacteria</taxon>
        <taxon>Bacillati</taxon>
        <taxon>Bacillota</taxon>
        <taxon>Bacilli</taxon>
        <taxon>Bacillales</taxon>
        <taxon>Bacillaceae</taxon>
        <taxon>Sediminibacillus</taxon>
    </lineage>
</organism>
<protein>
    <submittedName>
        <fullName evidence="2">5-methyltetrahydropteroyltriglutamate--homocysteine methyltransferase</fullName>
    </submittedName>
</protein>
<feature type="domain" description="Cobalamin-independent methionine synthase MetE C-terminal/archaeal" evidence="1">
    <location>
        <begin position="23"/>
        <end position="371"/>
    </location>
</feature>
<dbReference type="OrthoDB" id="6430685at2"/>
<name>A0A1G9NQF9_9BACI</name>
<evidence type="ECO:0000313" key="3">
    <source>
        <dbReference type="Proteomes" id="UP000182347"/>
    </source>
</evidence>
<evidence type="ECO:0000259" key="1">
    <source>
        <dbReference type="Pfam" id="PF01717"/>
    </source>
</evidence>
<dbReference type="GO" id="GO:0032259">
    <property type="term" value="P:methylation"/>
    <property type="evidence" value="ECO:0007669"/>
    <property type="project" value="UniProtKB-KW"/>
</dbReference>
<reference evidence="3" key="1">
    <citation type="submission" date="2016-10" db="EMBL/GenBank/DDBJ databases">
        <authorList>
            <person name="Varghese N."/>
            <person name="Submissions S."/>
        </authorList>
    </citation>
    <scope>NUCLEOTIDE SEQUENCE [LARGE SCALE GENOMIC DNA]</scope>
    <source>
        <strain evidence="3">CGMCC 1.6199</strain>
    </source>
</reference>
<dbReference type="GO" id="GO:0003871">
    <property type="term" value="F:5-methyltetrahydropteroyltriglutamate-homocysteine S-methyltransferase activity"/>
    <property type="evidence" value="ECO:0007669"/>
    <property type="project" value="InterPro"/>
</dbReference>
<keyword evidence="2" id="KW-0808">Transferase</keyword>
<proteinExistence type="predicted"/>
<dbReference type="InterPro" id="IPR002629">
    <property type="entry name" value="Met_Synth_C/arc"/>
</dbReference>
<dbReference type="Proteomes" id="UP000182347">
    <property type="component" value="Unassembled WGS sequence"/>
</dbReference>
<accession>A0A1G9NQF9</accession>
<dbReference type="Gene3D" id="3.20.20.210">
    <property type="match status" value="1"/>
</dbReference>
<dbReference type="AlphaFoldDB" id="A0A1G9NQF9"/>
<dbReference type="InterPro" id="IPR038071">
    <property type="entry name" value="UROD/MetE-like_sf"/>
</dbReference>
<dbReference type="EMBL" id="FNHF01000001">
    <property type="protein sequence ID" value="SDL88604.1"/>
    <property type="molecule type" value="Genomic_DNA"/>
</dbReference>
<dbReference type="PANTHER" id="PTHR43844">
    <property type="entry name" value="METHIONINE SYNTHASE"/>
    <property type="match status" value="1"/>
</dbReference>
<dbReference type="GO" id="GO:0008270">
    <property type="term" value="F:zinc ion binding"/>
    <property type="evidence" value="ECO:0007669"/>
    <property type="project" value="InterPro"/>
</dbReference>